<dbReference type="InterPro" id="IPR006664">
    <property type="entry name" value="OMP_bac"/>
</dbReference>
<evidence type="ECO:0000313" key="8">
    <source>
        <dbReference type="Proteomes" id="UP000294887"/>
    </source>
</evidence>
<feature type="domain" description="OmpA-like" evidence="6">
    <location>
        <begin position="110"/>
        <end position="229"/>
    </location>
</feature>
<dbReference type="PRINTS" id="PR01021">
    <property type="entry name" value="OMPADOMAIN"/>
</dbReference>
<keyword evidence="8" id="KW-1185">Reference proteome</keyword>
<dbReference type="Proteomes" id="UP000294887">
    <property type="component" value="Unassembled WGS sequence"/>
</dbReference>
<proteinExistence type="predicted"/>
<dbReference type="PANTHER" id="PTHR30329:SF21">
    <property type="entry name" value="LIPOPROTEIN YIAD-RELATED"/>
    <property type="match status" value="1"/>
</dbReference>
<protein>
    <submittedName>
        <fullName evidence="7">OOP family OmpA-OmpF porin</fullName>
    </submittedName>
</protein>
<dbReference type="CDD" id="cd07185">
    <property type="entry name" value="OmpA_C-like"/>
    <property type="match status" value="1"/>
</dbReference>
<dbReference type="OrthoDB" id="6195779at2"/>
<dbReference type="PRINTS" id="PR01023">
    <property type="entry name" value="NAFLGMOTY"/>
</dbReference>
<accession>A0A4V2P864</accession>
<dbReference type="InterPro" id="IPR050330">
    <property type="entry name" value="Bact_OuterMem_StrucFunc"/>
</dbReference>
<dbReference type="PANTHER" id="PTHR30329">
    <property type="entry name" value="STATOR ELEMENT OF FLAGELLAR MOTOR COMPLEX"/>
    <property type="match status" value="1"/>
</dbReference>
<dbReference type="InterPro" id="IPR006665">
    <property type="entry name" value="OmpA-like"/>
</dbReference>
<keyword evidence="3" id="KW-0998">Cell outer membrane</keyword>
<dbReference type="SUPFAM" id="SSF103088">
    <property type="entry name" value="OmpA-like"/>
    <property type="match status" value="1"/>
</dbReference>
<comment type="caution">
    <text evidence="7">The sequence shown here is derived from an EMBL/GenBank/DDBJ whole genome shotgun (WGS) entry which is preliminary data.</text>
</comment>
<dbReference type="GO" id="GO:0009279">
    <property type="term" value="C:cell outer membrane"/>
    <property type="evidence" value="ECO:0007669"/>
    <property type="project" value="UniProtKB-SubCell"/>
</dbReference>
<evidence type="ECO:0000256" key="2">
    <source>
        <dbReference type="ARBA" id="ARBA00023136"/>
    </source>
</evidence>
<dbReference type="Gene3D" id="3.30.1330.60">
    <property type="entry name" value="OmpA-like domain"/>
    <property type="match status" value="1"/>
</dbReference>
<evidence type="ECO:0000259" key="6">
    <source>
        <dbReference type="PROSITE" id="PS51123"/>
    </source>
</evidence>
<comment type="subcellular location">
    <subcellularLocation>
        <location evidence="1">Cell outer membrane</location>
    </subcellularLocation>
</comment>
<sequence>MNIRKLTCNKAYKHLVIASSAVMVTLTMTSTASANIGGYVTDGSNHGVTDGSGDCVTASLGSKVSGCGELSIAAPIKADPVPVAVVPPKPVYVAPPKPKPVYVPPPKPIVKVLRLNEAGGSNFAFDSDKLSDKARGELTSFAQTVKSSNVTPNNVTVVGHTDSIGAKTYNQKLSERRANSVANFLAAQGIDRGVMKVSGQGEMNPVASNKTKSGRAENRRVDISVSGQRKVTIRR</sequence>
<reference evidence="7 8" key="1">
    <citation type="submission" date="2019-03" db="EMBL/GenBank/DDBJ databases">
        <title>Genomic Encyclopedia of Type Strains, Phase IV (KMG-IV): sequencing the most valuable type-strain genomes for metagenomic binning, comparative biology and taxonomic classification.</title>
        <authorList>
            <person name="Goeker M."/>
        </authorList>
    </citation>
    <scope>NUCLEOTIDE SEQUENCE [LARGE SCALE GENOMIC DNA]</scope>
    <source>
        <strain evidence="7 8">DSM 24830</strain>
    </source>
</reference>
<name>A0A4V2P864_9GAMM</name>
<evidence type="ECO:0000256" key="5">
    <source>
        <dbReference type="SAM" id="SignalP"/>
    </source>
</evidence>
<feature type="chain" id="PRO_5020855330" evidence="5">
    <location>
        <begin position="35"/>
        <end position="235"/>
    </location>
</feature>
<feature type="signal peptide" evidence="5">
    <location>
        <begin position="1"/>
        <end position="34"/>
    </location>
</feature>
<organism evidence="7 8">
    <name type="scientific">Cocleimonas flava</name>
    <dbReference type="NCBI Taxonomy" id="634765"/>
    <lineage>
        <taxon>Bacteria</taxon>
        <taxon>Pseudomonadati</taxon>
        <taxon>Pseudomonadota</taxon>
        <taxon>Gammaproteobacteria</taxon>
        <taxon>Thiotrichales</taxon>
        <taxon>Thiotrichaceae</taxon>
        <taxon>Cocleimonas</taxon>
    </lineage>
</organism>
<keyword evidence="5" id="KW-0732">Signal</keyword>
<evidence type="ECO:0000313" key="7">
    <source>
        <dbReference type="EMBL" id="TCJ84565.1"/>
    </source>
</evidence>
<dbReference type="AlphaFoldDB" id="A0A4V2P864"/>
<gene>
    <name evidence="7" type="ORF">EV695_2523</name>
</gene>
<dbReference type="Pfam" id="PF00691">
    <property type="entry name" value="OmpA"/>
    <property type="match status" value="1"/>
</dbReference>
<dbReference type="InterPro" id="IPR036737">
    <property type="entry name" value="OmpA-like_sf"/>
</dbReference>
<evidence type="ECO:0000256" key="4">
    <source>
        <dbReference type="PROSITE-ProRule" id="PRU00473"/>
    </source>
</evidence>
<evidence type="ECO:0000256" key="1">
    <source>
        <dbReference type="ARBA" id="ARBA00004442"/>
    </source>
</evidence>
<dbReference type="PROSITE" id="PS51123">
    <property type="entry name" value="OMPA_2"/>
    <property type="match status" value="1"/>
</dbReference>
<evidence type="ECO:0000256" key="3">
    <source>
        <dbReference type="ARBA" id="ARBA00023237"/>
    </source>
</evidence>
<keyword evidence="2 4" id="KW-0472">Membrane</keyword>
<dbReference type="EMBL" id="SMFQ01000004">
    <property type="protein sequence ID" value="TCJ84565.1"/>
    <property type="molecule type" value="Genomic_DNA"/>
</dbReference>
<dbReference type="RefSeq" id="WP_131906314.1">
    <property type="nucleotide sequence ID" value="NZ_BAAAFU010000006.1"/>
</dbReference>